<feature type="region of interest" description="Disordered" evidence="1">
    <location>
        <begin position="1"/>
        <end position="37"/>
    </location>
</feature>
<dbReference type="InParanoid" id="B0D640"/>
<gene>
    <name evidence="2" type="ORF">LACBIDRAFT_318150</name>
</gene>
<dbReference type="HOGENOM" id="CLU_1816121_0_0_1"/>
<feature type="compositionally biased region" description="Polar residues" evidence="1">
    <location>
        <begin position="13"/>
        <end position="25"/>
    </location>
</feature>
<feature type="compositionally biased region" description="Basic and acidic residues" evidence="1">
    <location>
        <begin position="1"/>
        <end position="12"/>
    </location>
</feature>
<dbReference type="Proteomes" id="UP000001194">
    <property type="component" value="Unassembled WGS sequence"/>
</dbReference>
<dbReference type="GeneID" id="6075112"/>
<evidence type="ECO:0000256" key="1">
    <source>
        <dbReference type="SAM" id="MobiDB-lite"/>
    </source>
</evidence>
<organism evidence="3">
    <name type="scientific">Laccaria bicolor (strain S238N-H82 / ATCC MYA-4686)</name>
    <name type="common">Bicoloured deceiver</name>
    <name type="synonym">Laccaria laccata var. bicolor</name>
    <dbReference type="NCBI Taxonomy" id="486041"/>
    <lineage>
        <taxon>Eukaryota</taxon>
        <taxon>Fungi</taxon>
        <taxon>Dikarya</taxon>
        <taxon>Basidiomycota</taxon>
        <taxon>Agaricomycotina</taxon>
        <taxon>Agaricomycetes</taxon>
        <taxon>Agaricomycetidae</taxon>
        <taxon>Agaricales</taxon>
        <taxon>Agaricineae</taxon>
        <taxon>Hydnangiaceae</taxon>
        <taxon>Laccaria</taxon>
    </lineage>
</organism>
<proteinExistence type="predicted"/>
<evidence type="ECO:0000313" key="2">
    <source>
        <dbReference type="EMBL" id="EDR09876.1"/>
    </source>
</evidence>
<keyword evidence="3" id="KW-1185">Reference proteome</keyword>
<protein>
    <submittedName>
        <fullName evidence="2">Predicted protein</fullName>
    </submittedName>
</protein>
<accession>B0D640</accession>
<reference evidence="2 3" key="1">
    <citation type="journal article" date="2008" name="Nature">
        <title>The genome of Laccaria bicolor provides insights into mycorrhizal symbiosis.</title>
        <authorList>
            <person name="Martin F."/>
            <person name="Aerts A."/>
            <person name="Ahren D."/>
            <person name="Brun A."/>
            <person name="Danchin E.G.J."/>
            <person name="Duchaussoy F."/>
            <person name="Gibon J."/>
            <person name="Kohler A."/>
            <person name="Lindquist E."/>
            <person name="Pereda V."/>
            <person name="Salamov A."/>
            <person name="Shapiro H.J."/>
            <person name="Wuyts J."/>
            <person name="Blaudez D."/>
            <person name="Buee M."/>
            <person name="Brokstein P."/>
            <person name="Canbaeck B."/>
            <person name="Cohen D."/>
            <person name="Courty P.E."/>
            <person name="Coutinho P.M."/>
            <person name="Delaruelle C."/>
            <person name="Detter J.C."/>
            <person name="Deveau A."/>
            <person name="DiFazio S."/>
            <person name="Duplessis S."/>
            <person name="Fraissinet-Tachet L."/>
            <person name="Lucic E."/>
            <person name="Frey-Klett P."/>
            <person name="Fourrey C."/>
            <person name="Feussner I."/>
            <person name="Gay G."/>
            <person name="Grimwood J."/>
            <person name="Hoegger P.J."/>
            <person name="Jain P."/>
            <person name="Kilaru S."/>
            <person name="Labbe J."/>
            <person name="Lin Y.C."/>
            <person name="Legue V."/>
            <person name="Le Tacon F."/>
            <person name="Marmeisse R."/>
            <person name="Melayah D."/>
            <person name="Montanini B."/>
            <person name="Muratet M."/>
            <person name="Nehls U."/>
            <person name="Niculita-Hirzel H."/>
            <person name="Oudot-Le Secq M.P."/>
            <person name="Peter M."/>
            <person name="Quesneville H."/>
            <person name="Rajashekar B."/>
            <person name="Reich M."/>
            <person name="Rouhier N."/>
            <person name="Schmutz J."/>
            <person name="Yin T."/>
            <person name="Chalot M."/>
            <person name="Henrissat B."/>
            <person name="Kuees U."/>
            <person name="Lucas S."/>
            <person name="Van de Peer Y."/>
            <person name="Podila G.K."/>
            <person name="Polle A."/>
            <person name="Pukkila P.J."/>
            <person name="Richardson P.M."/>
            <person name="Rouze P."/>
            <person name="Sanders I.R."/>
            <person name="Stajich J.E."/>
            <person name="Tunlid A."/>
            <person name="Tuskan G."/>
            <person name="Grigoriev I.V."/>
        </authorList>
    </citation>
    <scope>NUCLEOTIDE SEQUENCE [LARGE SCALE GENOMIC DNA]</scope>
    <source>
        <strain evidence="3">S238N-H82 / ATCC MYA-4686</strain>
    </source>
</reference>
<name>B0D640_LACBS</name>
<dbReference type="KEGG" id="lbc:LACBIDRAFT_318150"/>
<sequence length="142" mass="15362">MRSRGVRRDFHNRISNQAKNVKNRPTSPPSPLIQTPGHASSWKVWDMDGVSSLGCLRNSLDSGHCLCRSPLSTRASCMSKRRLGEASLDSTLLTALVDLDDGGRRFFASGQGSLVVCLLLISTPTDAKYAENGSIGERNVAC</sequence>
<dbReference type="EMBL" id="DS547098">
    <property type="protein sequence ID" value="EDR09876.1"/>
    <property type="molecule type" value="Genomic_DNA"/>
</dbReference>
<dbReference type="AlphaFoldDB" id="B0D640"/>
<evidence type="ECO:0000313" key="3">
    <source>
        <dbReference type="Proteomes" id="UP000001194"/>
    </source>
</evidence>
<dbReference type="RefSeq" id="XP_001879261.1">
    <property type="nucleotide sequence ID" value="XM_001879226.1"/>
</dbReference>